<dbReference type="InterPro" id="IPR006442">
    <property type="entry name" value="Antitoxin_Phd/YefM"/>
</dbReference>
<name>A0A9X3N2G3_9ACTN</name>
<evidence type="ECO:0000256" key="2">
    <source>
        <dbReference type="RuleBase" id="RU362080"/>
    </source>
</evidence>
<gene>
    <name evidence="3" type="ORF">OM076_34555</name>
</gene>
<comment type="similarity">
    <text evidence="1 2">Belongs to the phD/YefM antitoxin family.</text>
</comment>
<reference evidence="3" key="1">
    <citation type="submission" date="2022-10" db="EMBL/GenBank/DDBJ databases">
        <title>The WGS of Solirubrobacter ginsenosidimutans DSM 21036.</title>
        <authorList>
            <person name="Jiang Z."/>
        </authorList>
    </citation>
    <scope>NUCLEOTIDE SEQUENCE</scope>
    <source>
        <strain evidence="3">DSM 21036</strain>
    </source>
</reference>
<dbReference type="InterPro" id="IPR036165">
    <property type="entry name" value="YefM-like_sf"/>
</dbReference>
<dbReference type="AlphaFoldDB" id="A0A9X3N2G3"/>
<dbReference type="RefSeq" id="WP_270044701.1">
    <property type="nucleotide sequence ID" value="NZ_JAPDOD010000047.1"/>
</dbReference>
<accession>A0A9X3N2G3</accession>
<comment type="caution">
    <text evidence="3">The sequence shown here is derived from an EMBL/GenBank/DDBJ whole genome shotgun (WGS) entry which is preliminary data.</text>
</comment>
<dbReference type="Gene3D" id="3.40.1620.10">
    <property type="entry name" value="YefM-like domain"/>
    <property type="match status" value="1"/>
</dbReference>
<dbReference type="Proteomes" id="UP001149140">
    <property type="component" value="Unassembled WGS sequence"/>
</dbReference>
<dbReference type="Pfam" id="PF02604">
    <property type="entry name" value="PhdYeFM_antitox"/>
    <property type="match status" value="1"/>
</dbReference>
<evidence type="ECO:0000313" key="3">
    <source>
        <dbReference type="EMBL" id="MDA0165442.1"/>
    </source>
</evidence>
<protein>
    <recommendedName>
        <fullName evidence="2">Antitoxin</fullName>
    </recommendedName>
</protein>
<dbReference type="NCBIfam" id="TIGR01552">
    <property type="entry name" value="phd_fam"/>
    <property type="match status" value="1"/>
</dbReference>
<organism evidence="3 4">
    <name type="scientific">Solirubrobacter ginsenosidimutans</name>
    <dbReference type="NCBI Taxonomy" id="490573"/>
    <lineage>
        <taxon>Bacteria</taxon>
        <taxon>Bacillati</taxon>
        <taxon>Actinomycetota</taxon>
        <taxon>Thermoleophilia</taxon>
        <taxon>Solirubrobacterales</taxon>
        <taxon>Solirubrobacteraceae</taxon>
        <taxon>Solirubrobacter</taxon>
    </lineage>
</organism>
<proteinExistence type="inferred from homology"/>
<dbReference type="EMBL" id="JAPDOD010000047">
    <property type="protein sequence ID" value="MDA0165442.1"/>
    <property type="molecule type" value="Genomic_DNA"/>
</dbReference>
<evidence type="ECO:0000256" key="1">
    <source>
        <dbReference type="ARBA" id="ARBA00009981"/>
    </source>
</evidence>
<evidence type="ECO:0000313" key="4">
    <source>
        <dbReference type="Proteomes" id="UP001149140"/>
    </source>
</evidence>
<dbReference type="SUPFAM" id="SSF143120">
    <property type="entry name" value="YefM-like"/>
    <property type="match status" value="1"/>
</dbReference>
<keyword evidence="4" id="KW-1185">Reference proteome</keyword>
<comment type="function">
    <text evidence="2">Antitoxin component of a type II toxin-antitoxin (TA) system.</text>
</comment>
<sequence>MDVSVRDLRNNTAKVMAAVEAGTPVTLTVHGRPVADIIPHAQRQERRPSEVVYSELDRLAVRARELGVQGSDRLADYESGWTSDDLV</sequence>